<evidence type="ECO:0000313" key="3">
    <source>
        <dbReference type="Proteomes" id="UP000586042"/>
    </source>
</evidence>
<name>A0A7Y6I6P6_9ACTN</name>
<dbReference type="Proteomes" id="UP000586042">
    <property type="component" value="Unassembled WGS sequence"/>
</dbReference>
<evidence type="ECO:0000313" key="2">
    <source>
        <dbReference type="EMBL" id="NUW32707.1"/>
    </source>
</evidence>
<comment type="caution">
    <text evidence="2">The sequence shown here is derived from an EMBL/GenBank/DDBJ whole genome shotgun (WGS) entry which is preliminary data.</text>
</comment>
<dbReference type="Gene3D" id="3.40.710.10">
    <property type="entry name" value="DD-peptidase/beta-lactamase superfamily"/>
    <property type="match status" value="1"/>
</dbReference>
<dbReference type="EMBL" id="JABWGN010000005">
    <property type="protein sequence ID" value="NUW32707.1"/>
    <property type="molecule type" value="Genomic_DNA"/>
</dbReference>
<sequence length="311" mass="33564">MDIAERVDALLAAAGAPRLHGLVVVRDGRVELERYGAGEDFRLNEPLGHVTFGPDVVHDVRSVTKSVVALLYGAALGDGLVPAPGEPLLPAFPAYADLAEGKKHLTVEHALTMTLGLDWNEDVPYTSTANSELAMEEAPDRYRYVLERPLVEEPGKRWRYCGGAAALLGKLIADGAGVPLEEFARERLFGPLGMPFEWTANRGVAMAAAGLRLRPRDLAELGSLVLDGGRGLVPREWIAEMLRPRVRIAEGFEYGYQWYVNPGHWVAAMGNGGQRILVAAENRLVVAVTAGDYNTDQSSTDAVLGEVLADG</sequence>
<proteinExistence type="predicted"/>
<keyword evidence="2" id="KW-0378">Hydrolase</keyword>
<keyword evidence="3" id="KW-1185">Reference proteome</keyword>
<dbReference type="RefSeq" id="WP_175590136.1">
    <property type="nucleotide sequence ID" value="NZ_JABWGN010000005.1"/>
</dbReference>
<dbReference type="InterPro" id="IPR001466">
    <property type="entry name" value="Beta-lactam-related"/>
</dbReference>
<dbReference type="InterPro" id="IPR012338">
    <property type="entry name" value="Beta-lactam/transpept-like"/>
</dbReference>
<feature type="domain" description="Beta-lactamase-related" evidence="1">
    <location>
        <begin position="22"/>
        <end position="290"/>
    </location>
</feature>
<accession>A0A7Y6I6P6</accession>
<evidence type="ECO:0000259" key="1">
    <source>
        <dbReference type="Pfam" id="PF00144"/>
    </source>
</evidence>
<reference evidence="2 3" key="1">
    <citation type="submission" date="2020-06" db="EMBL/GenBank/DDBJ databases">
        <title>Nonomuraea sp. SMC257, a novel actinomycete isolated from soil.</title>
        <authorList>
            <person name="Chanama M."/>
        </authorList>
    </citation>
    <scope>NUCLEOTIDE SEQUENCE [LARGE SCALE GENOMIC DNA]</scope>
    <source>
        <strain evidence="2 3">SMC257</strain>
    </source>
</reference>
<dbReference type="GO" id="GO:0016787">
    <property type="term" value="F:hydrolase activity"/>
    <property type="evidence" value="ECO:0007669"/>
    <property type="project" value="UniProtKB-KW"/>
</dbReference>
<dbReference type="InterPro" id="IPR050789">
    <property type="entry name" value="Diverse_Enzym_Activities"/>
</dbReference>
<dbReference type="Pfam" id="PF00144">
    <property type="entry name" value="Beta-lactamase"/>
    <property type="match status" value="1"/>
</dbReference>
<organism evidence="2 3">
    <name type="scientific">Nonomuraea montanisoli</name>
    <dbReference type="NCBI Taxonomy" id="2741721"/>
    <lineage>
        <taxon>Bacteria</taxon>
        <taxon>Bacillati</taxon>
        <taxon>Actinomycetota</taxon>
        <taxon>Actinomycetes</taxon>
        <taxon>Streptosporangiales</taxon>
        <taxon>Streptosporangiaceae</taxon>
        <taxon>Nonomuraea</taxon>
    </lineage>
</organism>
<protein>
    <submittedName>
        <fullName evidence="2">Serine hydrolase</fullName>
    </submittedName>
</protein>
<dbReference type="PANTHER" id="PTHR43283:SF7">
    <property type="entry name" value="BETA-LACTAMASE-RELATED DOMAIN-CONTAINING PROTEIN"/>
    <property type="match status" value="1"/>
</dbReference>
<dbReference type="AlphaFoldDB" id="A0A7Y6I6P6"/>
<dbReference type="SUPFAM" id="SSF56601">
    <property type="entry name" value="beta-lactamase/transpeptidase-like"/>
    <property type="match status" value="1"/>
</dbReference>
<gene>
    <name evidence="2" type="ORF">HTZ77_14875</name>
</gene>
<dbReference type="PANTHER" id="PTHR43283">
    <property type="entry name" value="BETA-LACTAMASE-RELATED"/>
    <property type="match status" value="1"/>
</dbReference>